<feature type="region of interest" description="Disordered" evidence="2">
    <location>
        <begin position="334"/>
        <end position="368"/>
    </location>
</feature>
<evidence type="ECO:0000313" key="4">
    <source>
        <dbReference type="EMBL" id="NJP43770.1"/>
    </source>
</evidence>
<organism evidence="4 5">
    <name type="scientific">Actinacidiphila epipremni</name>
    <dbReference type="NCBI Taxonomy" id="2053013"/>
    <lineage>
        <taxon>Bacteria</taxon>
        <taxon>Bacillati</taxon>
        <taxon>Actinomycetota</taxon>
        <taxon>Actinomycetes</taxon>
        <taxon>Kitasatosporales</taxon>
        <taxon>Streptomycetaceae</taxon>
        <taxon>Actinacidiphila</taxon>
    </lineage>
</organism>
<reference evidence="4 5" key="1">
    <citation type="submission" date="2020-03" db="EMBL/GenBank/DDBJ databases">
        <title>WGS of actinomycetes isolated from Thailand.</title>
        <authorList>
            <person name="Thawai C."/>
        </authorList>
    </citation>
    <scope>NUCLEOTIDE SEQUENCE [LARGE SCALE GENOMIC DNA]</scope>
    <source>
        <strain evidence="4 5">PRB2-1</strain>
    </source>
</reference>
<protein>
    <submittedName>
        <fullName evidence="4">AraC family transcriptional regulator</fullName>
    </submittedName>
</protein>
<proteinExistence type="predicted"/>
<dbReference type="PANTHER" id="PTHR47894:SF4">
    <property type="entry name" value="HTH-TYPE TRANSCRIPTIONAL REGULATOR GADX"/>
    <property type="match status" value="1"/>
</dbReference>
<sequence length="368" mass="38670">MSVATTAEPPPIAALTECVVVPRFIARASSRSGAEAESLVRAAGVPSVLRDPDTARSPSSGTFQLWREVLGRTGRADAGLLAAGQFRHGQFDLVDYLMSTAPTLGEGLALAASHLHLLSSSSTLSVQEDGDEVTVTYGILRPDSELRWVVAEFVLGVLVEQMRNSTGRALSPLRVTFAHAAPPRTTAHTDRFGTAQVEFGAGADTVTLHRSALRLPTATADPALAAIIRRNAAAFPPPRTPAAGPVPGLRPAIMAQLAEGRPSLATTARRLAVSPRTLQRRLAESGTTWRAELDAVRRECAAGLRHAGTGSAQRAAARLGFAESRSLRRAMSRWNAQEAGRTAGAAARTTAPPAGQQKPQPTEGTPTP</sequence>
<dbReference type="InterPro" id="IPR032687">
    <property type="entry name" value="AraC-type_N"/>
</dbReference>
<evidence type="ECO:0000256" key="1">
    <source>
        <dbReference type="ARBA" id="ARBA00023125"/>
    </source>
</evidence>
<feature type="compositionally biased region" description="Polar residues" evidence="2">
    <location>
        <begin position="357"/>
        <end position="368"/>
    </location>
</feature>
<gene>
    <name evidence="4" type="ORF">HCN08_10195</name>
</gene>
<keyword evidence="1" id="KW-0238">DNA-binding</keyword>
<feature type="compositionally biased region" description="Low complexity" evidence="2">
    <location>
        <begin position="339"/>
        <end position="355"/>
    </location>
</feature>
<dbReference type="PANTHER" id="PTHR47894">
    <property type="entry name" value="HTH-TYPE TRANSCRIPTIONAL REGULATOR GADX"/>
    <property type="match status" value="1"/>
</dbReference>
<dbReference type="Pfam" id="PF12625">
    <property type="entry name" value="Arabinose_bd"/>
    <property type="match status" value="1"/>
</dbReference>
<dbReference type="EMBL" id="JAATEJ010000006">
    <property type="protein sequence ID" value="NJP43770.1"/>
    <property type="molecule type" value="Genomic_DNA"/>
</dbReference>
<comment type="caution">
    <text evidence="4">The sequence shown here is derived from an EMBL/GenBank/DDBJ whole genome shotgun (WGS) entry which is preliminary data.</text>
</comment>
<name>A0ABX0ZL59_9ACTN</name>
<keyword evidence="5" id="KW-1185">Reference proteome</keyword>
<dbReference type="RefSeq" id="WP_167982645.1">
    <property type="nucleotide sequence ID" value="NZ_JAATEJ010000006.1"/>
</dbReference>
<evidence type="ECO:0000256" key="2">
    <source>
        <dbReference type="SAM" id="MobiDB-lite"/>
    </source>
</evidence>
<evidence type="ECO:0000313" key="5">
    <source>
        <dbReference type="Proteomes" id="UP000734511"/>
    </source>
</evidence>
<dbReference type="Gene3D" id="1.10.10.60">
    <property type="entry name" value="Homeodomain-like"/>
    <property type="match status" value="1"/>
</dbReference>
<feature type="domain" description="HTH araC/xylS-type" evidence="3">
    <location>
        <begin position="261"/>
        <end position="343"/>
    </location>
</feature>
<dbReference type="SMART" id="SM00342">
    <property type="entry name" value="HTH_ARAC"/>
    <property type="match status" value="1"/>
</dbReference>
<dbReference type="Proteomes" id="UP000734511">
    <property type="component" value="Unassembled WGS sequence"/>
</dbReference>
<accession>A0ABX0ZL59</accession>
<evidence type="ECO:0000259" key="3">
    <source>
        <dbReference type="SMART" id="SM00342"/>
    </source>
</evidence>
<dbReference type="InterPro" id="IPR018060">
    <property type="entry name" value="HTH_AraC"/>
</dbReference>